<dbReference type="EMBL" id="DS945450">
    <property type="protein sequence ID" value="EEC18604.1"/>
    <property type="molecule type" value="Genomic_DNA"/>
</dbReference>
<evidence type="ECO:0000313" key="3">
    <source>
        <dbReference type="EnsemblMetazoa" id="ISCW014506-PA"/>
    </source>
</evidence>
<dbReference type="HOGENOM" id="CLU_2888273_0_0_1"/>
<dbReference type="VEuPathDB" id="VectorBase:ISCI014506"/>
<keyword evidence="4" id="KW-1185">Reference proteome</keyword>
<dbReference type="EMBL" id="ABJB010741001">
    <property type="status" value="NOT_ANNOTATED_CDS"/>
    <property type="molecule type" value="Genomic_DNA"/>
</dbReference>
<reference evidence="3" key="2">
    <citation type="submission" date="2020-05" db="UniProtKB">
        <authorList>
            <consortium name="EnsemblMetazoa"/>
        </authorList>
    </citation>
    <scope>IDENTIFICATION</scope>
    <source>
        <strain evidence="3">wikel</strain>
    </source>
</reference>
<gene>
    <name evidence="2" type="ORF">IscW_ISCW014506</name>
</gene>
<dbReference type="VEuPathDB" id="VectorBase:ISCW014506"/>
<evidence type="ECO:0000313" key="4">
    <source>
        <dbReference type="Proteomes" id="UP000001555"/>
    </source>
</evidence>
<dbReference type="EnsemblMetazoa" id="ISCW014506-RA">
    <property type="protein sequence ID" value="ISCW014506-PA"/>
    <property type="gene ID" value="ISCW014506"/>
</dbReference>
<proteinExistence type="predicted"/>
<organism>
    <name type="scientific">Ixodes scapularis</name>
    <name type="common">Black-legged tick</name>
    <name type="synonym">Deer tick</name>
    <dbReference type="NCBI Taxonomy" id="6945"/>
    <lineage>
        <taxon>Eukaryota</taxon>
        <taxon>Metazoa</taxon>
        <taxon>Ecdysozoa</taxon>
        <taxon>Arthropoda</taxon>
        <taxon>Chelicerata</taxon>
        <taxon>Arachnida</taxon>
        <taxon>Acari</taxon>
        <taxon>Parasitiformes</taxon>
        <taxon>Ixodida</taxon>
        <taxon>Ixodoidea</taxon>
        <taxon>Ixodidae</taxon>
        <taxon>Ixodinae</taxon>
        <taxon>Ixodes</taxon>
    </lineage>
</organism>
<feature type="region of interest" description="Disordered" evidence="1">
    <location>
        <begin position="38"/>
        <end position="63"/>
    </location>
</feature>
<sequence length="63" mass="7189">MAQVFGRILRGGVRAVVASQHQEAEELQLQRDLVEEEHQKLRRQYEDQAEAPETSHSCDAKDA</sequence>
<dbReference type="PaxDb" id="6945-B7QID3"/>
<accession>B7QID3</accession>
<reference evidence="2 4" key="1">
    <citation type="submission" date="2008-03" db="EMBL/GenBank/DDBJ databases">
        <title>Annotation of Ixodes scapularis.</title>
        <authorList>
            <consortium name="Ixodes scapularis Genome Project Consortium"/>
            <person name="Caler E."/>
            <person name="Hannick L.I."/>
            <person name="Bidwell S."/>
            <person name="Joardar V."/>
            <person name="Thiagarajan M."/>
            <person name="Amedeo P."/>
            <person name="Galinsky K.J."/>
            <person name="Schobel S."/>
            <person name="Inman J."/>
            <person name="Hostetler J."/>
            <person name="Miller J."/>
            <person name="Hammond M."/>
            <person name="Megy K."/>
            <person name="Lawson D."/>
            <person name="Kodira C."/>
            <person name="Sutton G."/>
            <person name="Meyer J."/>
            <person name="Hill C.A."/>
            <person name="Birren B."/>
            <person name="Nene V."/>
            <person name="Collins F."/>
            <person name="Alarcon-Chaidez F."/>
            <person name="Wikel S."/>
            <person name="Strausberg R."/>
        </authorList>
    </citation>
    <scope>NUCLEOTIDE SEQUENCE [LARGE SCALE GENOMIC DNA]</scope>
    <source>
        <strain evidence="4">Wikel</strain>
        <strain evidence="2">Wikel colony</strain>
    </source>
</reference>
<dbReference type="InParanoid" id="B7QID3"/>
<dbReference type="AlphaFoldDB" id="B7QID3"/>
<evidence type="ECO:0000256" key="1">
    <source>
        <dbReference type="SAM" id="MobiDB-lite"/>
    </source>
</evidence>
<protein>
    <submittedName>
        <fullName evidence="2 3">Uncharacterized protein</fullName>
    </submittedName>
</protein>
<dbReference type="Proteomes" id="UP000001555">
    <property type="component" value="Unassembled WGS sequence"/>
</dbReference>
<name>B7QID3_IXOSC</name>
<evidence type="ECO:0000313" key="2">
    <source>
        <dbReference type="EMBL" id="EEC18604.1"/>
    </source>
</evidence>